<feature type="compositionally biased region" description="Pro residues" evidence="2">
    <location>
        <begin position="45"/>
        <end position="62"/>
    </location>
</feature>
<keyword evidence="3" id="KW-1133">Transmembrane helix</keyword>
<keyword evidence="3" id="KW-0472">Membrane</keyword>
<organism evidence="4">
    <name type="scientific">Zea mays</name>
    <name type="common">Maize</name>
    <dbReference type="NCBI Taxonomy" id="4577"/>
    <lineage>
        <taxon>Eukaryota</taxon>
        <taxon>Viridiplantae</taxon>
        <taxon>Streptophyta</taxon>
        <taxon>Embryophyta</taxon>
        <taxon>Tracheophyta</taxon>
        <taxon>Spermatophyta</taxon>
        <taxon>Magnoliopsida</taxon>
        <taxon>Liliopsida</taxon>
        <taxon>Poales</taxon>
        <taxon>Poaceae</taxon>
        <taxon>PACMAD clade</taxon>
        <taxon>Panicoideae</taxon>
        <taxon>Andropogonodae</taxon>
        <taxon>Andropogoneae</taxon>
        <taxon>Tripsacinae</taxon>
        <taxon>Zea</taxon>
    </lineage>
</organism>
<dbReference type="SUPFAM" id="SSF82708">
    <property type="entry name" value="R3H domain"/>
    <property type="match status" value="1"/>
</dbReference>
<feature type="transmembrane region" description="Helical" evidence="3">
    <location>
        <begin position="495"/>
        <end position="514"/>
    </location>
</feature>
<proteinExistence type="predicted"/>
<dbReference type="InParanoid" id="A0A1D6I0N0"/>
<dbReference type="InterPro" id="IPR001374">
    <property type="entry name" value="R3H_dom"/>
</dbReference>
<feature type="region of interest" description="Disordered" evidence="2">
    <location>
        <begin position="1"/>
        <end position="20"/>
    </location>
</feature>
<dbReference type="Gene3D" id="3.30.1370.50">
    <property type="entry name" value="R3H-like domain"/>
    <property type="match status" value="1"/>
</dbReference>
<dbReference type="PANTHER" id="PTHR15672">
    <property type="entry name" value="CAMP-REGULATED PHOSPHOPROTEIN 21 RELATED R3H DOMAIN CONTAINING PROTEIN"/>
    <property type="match status" value="1"/>
</dbReference>
<sequence length="515" mass="57197">MEPAAEDVAAAAPDSWESADIDGPISRLILSARRVSSSPDLADNPDPPQPPPALQPQGPPSVPSAAREDLMAQVDQFLREALEKPRERLSVLRMEQEILKFIGDPRFTEYEFNGLPTSYLRLAAHRLAQHYFLQSIAIPDNSLPDGTGSHIILRKTSSECQLPDVCLADIPVNLPQEENISVAKVAIKQRPQKNLHGMNSSSAHSFRDNHQKSVEERKEEYNKARARIFNNGVSNATDGRSAEEVTSLTTLHRSTSLELNSNNRMGQGAEITLERTLTTTSASSMSNRSKSDKEPAVNRNRQNNRVAIFRDRESERRDPDYDRSYDRYMQRFDPGFGFSGGSYTIRPLYAPAVNYNTEFPQLGSAHQSPVAVEQQPRPIAQHMPVTWSAAQATNAIGYGPDGVMGPYSPGHIRAPVRSSVFMHASQQYAIPSRPGVPFVHPQESMGPFAQVYFLLVQTHQQQSNASLRFARPCEWAIREESKDWGGPVCEQATGMWVSAVLTFLFCLILGPLGTY</sequence>
<feature type="region of interest" description="Disordered" evidence="2">
    <location>
        <begin position="36"/>
        <end position="64"/>
    </location>
</feature>
<dbReference type="InterPro" id="IPR036867">
    <property type="entry name" value="R3H_dom_sf"/>
</dbReference>
<dbReference type="PROSITE" id="PS51673">
    <property type="entry name" value="SUZ"/>
    <property type="match status" value="1"/>
</dbReference>
<dbReference type="PANTHER" id="PTHR15672:SF8">
    <property type="entry name" value="PROTEIN ENCORE"/>
    <property type="match status" value="1"/>
</dbReference>
<protein>
    <submittedName>
        <fullName evidence="4">Single-stranded nucleic acid binding R3H protein</fullName>
    </submittedName>
</protein>
<dbReference type="Pfam" id="PF12752">
    <property type="entry name" value="SUZ"/>
    <property type="match status" value="1"/>
</dbReference>
<dbReference type="CDD" id="cd02642">
    <property type="entry name" value="R3H_encore_like"/>
    <property type="match status" value="1"/>
</dbReference>
<gene>
    <name evidence="4" type="ORF">ZEAMMB73_Zm00001d019875</name>
</gene>
<evidence type="ECO:0000256" key="3">
    <source>
        <dbReference type="SAM" id="Phobius"/>
    </source>
</evidence>
<keyword evidence="1" id="KW-0597">Phosphoprotein</keyword>
<name>A0A1D6I0N0_MAIZE</name>
<dbReference type="IntAct" id="A0A1D6I0N0">
    <property type="interactions" value="3"/>
</dbReference>
<keyword evidence="3" id="KW-0812">Transmembrane</keyword>
<dbReference type="InterPro" id="IPR024771">
    <property type="entry name" value="SUZ"/>
</dbReference>
<dbReference type="EMBL" id="CM007650">
    <property type="protein sequence ID" value="ONM53827.1"/>
    <property type="molecule type" value="Genomic_DNA"/>
</dbReference>
<feature type="compositionally biased region" description="Low complexity" evidence="2">
    <location>
        <begin position="1"/>
        <end position="14"/>
    </location>
</feature>
<feature type="region of interest" description="Disordered" evidence="2">
    <location>
        <begin position="267"/>
        <end position="322"/>
    </location>
</feature>
<dbReference type="PROSITE" id="PS51061">
    <property type="entry name" value="R3H"/>
    <property type="match status" value="1"/>
</dbReference>
<dbReference type="GO" id="GO:0003676">
    <property type="term" value="F:nucleic acid binding"/>
    <property type="evidence" value="ECO:0007669"/>
    <property type="project" value="UniProtKB-UniRule"/>
</dbReference>
<evidence type="ECO:0000256" key="2">
    <source>
        <dbReference type="SAM" id="MobiDB-lite"/>
    </source>
</evidence>
<evidence type="ECO:0000256" key="1">
    <source>
        <dbReference type="ARBA" id="ARBA00022553"/>
    </source>
</evidence>
<feature type="compositionally biased region" description="Polar residues" evidence="2">
    <location>
        <begin position="275"/>
        <end position="288"/>
    </location>
</feature>
<dbReference type="InterPro" id="IPR051937">
    <property type="entry name" value="R3H_domain_containing"/>
</dbReference>
<dbReference type="AlphaFoldDB" id="A0A1D6I0N0"/>
<dbReference type="FunCoup" id="A0A1D6I0N0">
    <property type="interactions" value="2"/>
</dbReference>
<reference evidence="4" key="1">
    <citation type="submission" date="2015-12" db="EMBL/GenBank/DDBJ databases">
        <title>Update maize B73 reference genome by single molecule sequencing technologies.</title>
        <authorList>
            <consortium name="Maize Genome Sequencing Project"/>
            <person name="Ware D."/>
        </authorList>
    </citation>
    <scope>NUCLEOTIDE SEQUENCE [LARGE SCALE GENOMIC DNA]</scope>
    <source>
        <tissue evidence="4">Seedling</tissue>
    </source>
</reference>
<evidence type="ECO:0000313" key="4">
    <source>
        <dbReference type="EMBL" id="ONM53827.1"/>
    </source>
</evidence>
<accession>A0A1D6I0N0</accession>
<feature type="compositionally biased region" description="Basic and acidic residues" evidence="2">
    <location>
        <begin position="308"/>
        <end position="322"/>
    </location>
</feature>
<dbReference type="ExpressionAtlas" id="A0A1D6I0N0">
    <property type="expression patterns" value="baseline and differential"/>
</dbReference>